<proteinExistence type="inferred from homology"/>
<dbReference type="GO" id="GO:0004565">
    <property type="term" value="F:beta-galactosidase activity"/>
    <property type="evidence" value="ECO:0007669"/>
    <property type="project" value="UniProtKB-EC"/>
</dbReference>
<keyword evidence="9" id="KW-0479">Metal-binding</keyword>
<evidence type="ECO:0000256" key="3">
    <source>
        <dbReference type="ARBA" id="ARBA00012756"/>
    </source>
</evidence>
<dbReference type="GO" id="GO:0009341">
    <property type="term" value="C:beta-galactosidase complex"/>
    <property type="evidence" value="ECO:0007669"/>
    <property type="project" value="InterPro"/>
</dbReference>
<comment type="catalytic activity">
    <reaction evidence="1 6">
        <text>Hydrolysis of terminal non-reducing beta-D-galactose residues in beta-D-galactosides.</text>
        <dbReference type="EC" id="3.2.1.23"/>
    </reaction>
</comment>
<dbReference type="SUPFAM" id="SSF52317">
    <property type="entry name" value="Class I glutamine amidotransferase-like"/>
    <property type="match status" value="1"/>
</dbReference>
<dbReference type="InterPro" id="IPR013738">
    <property type="entry name" value="Beta_galactosidase_Trimer"/>
</dbReference>
<evidence type="ECO:0000256" key="6">
    <source>
        <dbReference type="PIRNR" id="PIRNR001084"/>
    </source>
</evidence>
<protein>
    <recommendedName>
        <fullName evidence="3 6">Beta-galactosidase</fullName>
        <shortName evidence="6">Beta-gal</shortName>
        <ecNumber evidence="3 6">3.2.1.23</ecNumber>
    </recommendedName>
</protein>
<keyword evidence="4 6" id="KW-0378">Hydrolase</keyword>
<dbReference type="Pfam" id="PF02449">
    <property type="entry name" value="Glyco_hydro_42"/>
    <property type="match status" value="1"/>
</dbReference>
<dbReference type="Proteomes" id="UP001290462">
    <property type="component" value="Unassembled WGS sequence"/>
</dbReference>
<evidence type="ECO:0000256" key="8">
    <source>
        <dbReference type="PIRSR" id="PIRSR001084-2"/>
    </source>
</evidence>
<dbReference type="EMBL" id="JAVBVO010000001">
    <property type="protein sequence ID" value="MDZ5757410.1"/>
    <property type="molecule type" value="Genomic_DNA"/>
</dbReference>
<feature type="domain" description="Glycoside hydrolase family 42 N-terminal" evidence="10">
    <location>
        <begin position="12"/>
        <end position="381"/>
    </location>
</feature>
<dbReference type="Pfam" id="PF08533">
    <property type="entry name" value="Glyco_hydro_42C"/>
    <property type="match status" value="1"/>
</dbReference>
<dbReference type="PANTHER" id="PTHR36447">
    <property type="entry name" value="BETA-GALACTOSIDASE GANA"/>
    <property type="match status" value="1"/>
</dbReference>
<keyword evidence="9" id="KW-0862">Zinc</keyword>
<dbReference type="AlphaFoldDB" id="A0AAW9JUU6"/>
<dbReference type="InterPro" id="IPR017853">
    <property type="entry name" value="GH"/>
</dbReference>
<feature type="active site" description="Nucleophile" evidence="7">
    <location>
        <position position="302"/>
    </location>
</feature>
<evidence type="ECO:0000259" key="11">
    <source>
        <dbReference type="Pfam" id="PF08532"/>
    </source>
</evidence>
<dbReference type="GO" id="GO:0046872">
    <property type="term" value="F:metal ion binding"/>
    <property type="evidence" value="ECO:0007669"/>
    <property type="project" value="UniProtKB-KW"/>
</dbReference>
<gene>
    <name evidence="13" type="ORF">RAK27_01905</name>
</gene>
<dbReference type="EC" id="3.2.1.23" evidence="3 6"/>
<evidence type="ECO:0000256" key="4">
    <source>
        <dbReference type="ARBA" id="ARBA00022801"/>
    </source>
</evidence>
<feature type="binding site" evidence="9">
    <location>
        <position position="156"/>
    </location>
    <ligand>
        <name>Zn(2+)</name>
        <dbReference type="ChEBI" id="CHEBI:29105"/>
    </ligand>
</feature>
<evidence type="ECO:0000259" key="12">
    <source>
        <dbReference type="Pfam" id="PF08533"/>
    </source>
</evidence>
<evidence type="ECO:0000256" key="7">
    <source>
        <dbReference type="PIRSR" id="PIRSR001084-1"/>
    </source>
</evidence>
<dbReference type="InterPro" id="IPR013739">
    <property type="entry name" value="Beta_galactosidase_C"/>
</dbReference>
<dbReference type="InterPro" id="IPR029062">
    <property type="entry name" value="Class_I_gatase-like"/>
</dbReference>
<feature type="binding site" evidence="8">
    <location>
        <position position="147"/>
    </location>
    <ligand>
        <name>substrate</name>
    </ligand>
</feature>
<dbReference type="Gene3D" id="2.60.40.1180">
    <property type="entry name" value="Golgi alpha-mannosidase II"/>
    <property type="match status" value="1"/>
</dbReference>
<dbReference type="GO" id="GO:0006012">
    <property type="term" value="P:galactose metabolic process"/>
    <property type="evidence" value="ECO:0007669"/>
    <property type="project" value="InterPro"/>
</dbReference>
<feature type="binding site" evidence="9">
    <location>
        <position position="113"/>
    </location>
    <ligand>
        <name>Zn(2+)</name>
        <dbReference type="ChEBI" id="CHEBI:29105"/>
    </ligand>
</feature>
<dbReference type="Gene3D" id="3.40.50.880">
    <property type="match status" value="1"/>
</dbReference>
<evidence type="ECO:0000313" key="13">
    <source>
        <dbReference type="EMBL" id="MDZ5757410.1"/>
    </source>
</evidence>
<dbReference type="RefSeq" id="WP_322808352.1">
    <property type="nucleotide sequence ID" value="NZ_JAVBVO010000001.1"/>
</dbReference>
<feature type="active site" description="Proton donor" evidence="7">
    <location>
        <position position="148"/>
    </location>
</feature>
<reference evidence="13" key="1">
    <citation type="submission" date="2023-08" db="EMBL/GenBank/DDBJ databases">
        <title>Genomic characterization of piscicolin 126 produced by Carnobacterium maltaromaticum CM22 strain isolated from salmon (Salmo salar).</title>
        <authorList>
            <person name="Gonzalez-Gragera E."/>
            <person name="Garcia-Lopez J.D."/>
            <person name="Teso-Perez C."/>
            <person name="Gimenez-Hernandez I."/>
            <person name="Peralta-Sanchez J.M."/>
            <person name="Valdivia E."/>
            <person name="Montalban-Lopez M."/>
            <person name="Martin-Platero A.M."/>
            <person name="Banos A."/>
            <person name="Martinez-Bueno M."/>
        </authorList>
    </citation>
    <scope>NUCLEOTIDE SEQUENCE</scope>
    <source>
        <strain evidence="13">CM22</strain>
    </source>
</reference>
<evidence type="ECO:0000256" key="9">
    <source>
        <dbReference type="PIRSR" id="PIRSR001084-3"/>
    </source>
</evidence>
<keyword evidence="5 6" id="KW-0326">Glycosidase</keyword>
<feature type="binding site" evidence="8">
    <location>
        <position position="109"/>
    </location>
    <ligand>
        <name>substrate</name>
    </ligand>
</feature>
<dbReference type="PANTHER" id="PTHR36447:SF1">
    <property type="entry name" value="BETA-GALACTOSIDASE GANA"/>
    <property type="match status" value="1"/>
</dbReference>
<evidence type="ECO:0000256" key="1">
    <source>
        <dbReference type="ARBA" id="ARBA00001412"/>
    </source>
</evidence>
<feature type="binding site" evidence="9">
    <location>
        <position position="161"/>
    </location>
    <ligand>
        <name>Zn(2+)</name>
        <dbReference type="ChEBI" id="CHEBI:29105"/>
    </ligand>
</feature>
<feature type="binding site" evidence="9">
    <location>
        <position position="158"/>
    </location>
    <ligand>
        <name>Zn(2+)</name>
        <dbReference type="ChEBI" id="CHEBI:29105"/>
    </ligand>
</feature>
<comment type="similarity">
    <text evidence="2 6">Belongs to the glycosyl hydrolase 42 family.</text>
</comment>
<dbReference type="InterPro" id="IPR003476">
    <property type="entry name" value="Glyco_hydro_42"/>
</dbReference>
<comment type="caution">
    <text evidence="13">The sequence shown here is derived from an EMBL/GenBank/DDBJ whole genome shotgun (WGS) entry which is preliminary data.</text>
</comment>
<dbReference type="CDD" id="cd03143">
    <property type="entry name" value="A4_beta-galactosidase_middle_domain"/>
    <property type="match status" value="1"/>
</dbReference>
<dbReference type="PIRSF" id="PIRSF001084">
    <property type="entry name" value="B-galactosidase"/>
    <property type="match status" value="1"/>
</dbReference>
<feature type="binding site" evidence="8">
    <location>
        <position position="310"/>
    </location>
    <ligand>
        <name>substrate</name>
    </ligand>
</feature>
<evidence type="ECO:0000256" key="2">
    <source>
        <dbReference type="ARBA" id="ARBA00005940"/>
    </source>
</evidence>
<evidence type="ECO:0000256" key="5">
    <source>
        <dbReference type="ARBA" id="ARBA00023295"/>
    </source>
</evidence>
<organism evidence="13 14">
    <name type="scientific">Carnobacterium maltaromaticum</name>
    <name type="common">Carnobacterium piscicola</name>
    <dbReference type="NCBI Taxonomy" id="2751"/>
    <lineage>
        <taxon>Bacteria</taxon>
        <taxon>Bacillati</taxon>
        <taxon>Bacillota</taxon>
        <taxon>Bacilli</taxon>
        <taxon>Lactobacillales</taxon>
        <taxon>Carnobacteriaceae</taxon>
        <taxon>Carnobacterium</taxon>
    </lineage>
</organism>
<dbReference type="Gene3D" id="3.20.20.80">
    <property type="entry name" value="Glycosidases"/>
    <property type="match status" value="1"/>
</dbReference>
<evidence type="ECO:0000259" key="10">
    <source>
        <dbReference type="Pfam" id="PF02449"/>
    </source>
</evidence>
<evidence type="ECO:0000313" key="14">
    <source>
        <dbReference type="Proteomes" id="UP001290462"/>
    </source>
</evidence>
<dbReference type="Pfam" id="PF08532">
    <property type="entry name" value="Glyco_hydro_42M"/>
    <property type="match status" value="1"/>
</dbReference>
<dbReference type="InterPro" id="IPR013529">
    <property type="entry name" value="Glyco_hydro_42_N"/>
</dbReference>
<dbReference type="SUPFAM" id="SSF51445">
    <property type="entry name" value="(Trans)glycosidases"/>
    <property type="match status" value="1"/>
</dbReference>
<accession>A0AAW9JUU6</accession>
<dbReference type="InterPro" id="IPR013780">
    <property type="entry name" value="Glyco_hydro_b"/>
</dbReference>
<feature type="domain" description="Beta-galactosidase trimerisation" evidence="11">
    <location>
        <begin position="391"/>
        <end position="595"/>
    </location>
</feature>
<feature type="domain" description="Beta-galactosidase C-terminal" evidence="12">
    <location>
        <begin position="610"/>
        <end position="665"/>
    </location>
</feature>
<sequence>MLQKKKLFYGGDYNPEQWSKAIILEDMRLMKKANVNYVSLNIFGWASIQPTEEEFDFSFLDEMLDLLWENGIGIDLANGTASPPAWLVKKHPEILPVTSQGTPLVHGSRQHYCPSNEVYRSYVIRLTEEVAKRYATHPGLVMWHVNNEYTCHISECYCESCEKSFRQWLQMKYKKINILNECWSTKFWSQSYSQWDEIFLPKEMPTFKNPAHQLDYKRFISDQNLTLFKAEKKAIRSYSKDIPVMTNLMGLHKHVDGFAFAEEMDVVGWDSYPNPFEEKPYPQFLANDLTRSLKKKPFLVMEQAPSAVNWRRANGAKSPGQMRLWSYEALAHGADGILFFQWRQSQGGAEKFHSGMVSHNQDTNSRIFKEVVQLGTEMSQLDELVGTNYNAEVAIVFDWENWWALELDAKPSGEINYIKQMRDLYTIFHELNIGVDFIHPKEDLSNYKLVLSIAQYLVTDDFSAKVKRYIKAGGHFLTTFFSGIVDEYDRVYLGGYPGAFKEVLGIYVEEFDPMPIGRKSQIKYGETYYTTELWEEVIHLQGAETIATFTEGYLMGQPALTKFGYGKGTTYYMGTKLAKDGNMKFIQTILAESKIQPLNQVEIESENSKISMTCRSNSSHDYIFLLNYGQTPEKVKLKKGGQSLLDGSMVEGEVSVKANDVKIIKLTK</sequence>
<name>A0AAW9JUU6_CARML</name>